<dbReference type="AlphaFoldDB" id="A0A9D4JF67"/>
<dbReference type="PANTHER" id="PTHR46333">
    <property type="entry name" value="CYTOKINESIS PROTEIN 3"/>
    <property type="match status" value="1"/>
</dbReference>
<dbReference type="InterPro" id="IPR002931">
    <property type="entry name" value="Transglutaminase-like"/>
</dbReference>
<protein>
    <recommendedName>
        <fullName evidence="2">Transglutaminase-like domain-containing protein</fullName>
    </recommendedName>
</protein>
<dbReference type="InterPro" id="IPR038765">
    <property type="entry name" value="Papain-like_cys_pep_sf"/>
</dbReference>
<accession>A0A9D4JF67</accession>
<dbReference type="Gene3D" id="3.10.620.30">
    <property type="match status" value="1"/>
</dbReference>
<feature type="region of interest" description="Disordered" evidence="1">
    <location>
        <begin position="1"/>
        <end position="38"/>
    </location>
</feature>
<reference evidence="3" key="2">
    <citation type="submission" date="2020-11" db="EMBL/GenBank/DDBJ databases">
        <authorList>
            <person name="McCartney M.A."/>
            <person name="Auch B."/>
            <person name="Kono T."/>
            <person name="Mallez S."/>
            <person name="Becker A."/>
            <person name="Gohl D.M."/>
            <person name="Silverstein K.A.T."/>
            <person name="Koren S."/>
            <person name="Bechman K.B."/>
            <person name="Herman A."/>
            <person name="Abrahante J.E."/>
            <person name="Garbe J."/>
        </authorList>
    </citation>
    <scope>NUCLEOTIDE SEQUENCE</scope>
    <source>
        <strain evidence="3">Duluth1</strain>
        <tissue evidence="3">Whole animal</tissue>
    </source>
</reference>
<dbReference type="EMBL" id="JAIWYP010000006">
    <property type="protein sequence ID" value="KAH3806448.1"/>
    <property type="molecule type" value="Genomic_DNA"/>
</dbReference>
<evidence type="ECO:0000313" key="3">
    <source>
        <dbReference type="EMBL" id="KAH3806448.1"/>
    </source>
</evidence>
<dbReference type="Proteomes" id="UP000828390">
    <property type="component" value="Unassembled WGS sequence"/>
</dbReference>
<gene>
    <name evidence="3" type="ORF">DPMN_134769</name>
</gene>
<name>A0A9D4JF67_DREPO</name>
<dbReference type="GO" id="GO:0005737">
    <property type="term" value="C:cytoplasm"/>
    <property type="evidence" value="ECO:0007669"/>
    <property type="project" value="TreeGrafter"/>
</dbReference>
<dbReference type="InterPro" id="IPR052557">
    <property type="entry name" value="CAP/Cytokinesis_protein"/>
</dbReference>
<evidence type="ECO:0000313" key="4">
    <source>
        <dbReference type="Proteomes" id="UP000828390"/>
    </source>
</evidence>
<dbReference type="Pfam" id="PF01841">
    <property type="entry name" value="Transglut_core"/>
    <property type="match status" value="1"/>
</dbReference>
<proteinExistence type="predicted"/>
<dbReference type="PANTHER" id="PTHR46333:SF2">
    <property type="entry name" value="CYTOKINESIS PROTEIN 3"/>
    <property type="match status" value="1"/>
</dbReference>
<dbReference type="Pfam" id="PF23265">
    <property type="entry name" value="Ig-like_KY"/>
    <property type="match status" value="2"/>
</dbReference>
<comment type="caution">
    <text evidence="3">The sequence shown here is derived from an EMBL/GenBank/DDBJ whole genome shotgun (WGS) entry which is preliminary data.</text>
</comment>
<evidence type="ECO:0000259" key="2">
    <source>
        <dbReference type="SMART" id="SM00460"/>
    </source>
</evidence>
<reference evidence="3" key="1">
    <citation type="journal article" date="2019" name="bioRxiv">
        <title>The Genome of the Zebra Mussel, Dreissena polymorpha: A Resource for Invasive Species Research.</title>
        <authorList>
            <person name="McCartney M.A."/>
            <person name="Auch B."/>
            <person name="Kono T."/>
            <person name="Mallez S."/>
            <person name="Zhang Y."/>
            <person name="Obille A."/>
            <person name="Becker A."/>
            <person name="Abrahante J.E."/>
            <person name="Garbe J."/>
            <person name="Badalamenti J.P."/>
            <person name="Herman A."/>
            <person name="Mangelson H."/>
            <person name="Liachko I."/>
            <person name="Sullivan S."/>
            <person name="Sone E.D."/>
            <person name="Koren S."/>
            <person name="Silverstein K.A.T."/>
            <person name="Beckman K.B."/>
            <person name="Gohl D.M."/>
        </authorList>
    </citation>
    <scope>NUCLEOTIDE SEQUENCE</scope>
    <source>
        <strain evidence="3">Duluth1</strain>
        <tissue evidence="3">Whole animal</tissue>
    </source>
</reference>
<keyword evidence="4" id="KW-1185">Reference proteome</keyword>
<sequence>MGSGSSALNQPPPAGRPKQRAKQSHHVMMTELSDLGDDDFTIQEPTLVQYHGRTGQTNGFIKEDQKARAAEEMSFERQMKNKELRRIQDERLKEKRSQEMHNFRLVKEEDQRFKLEQARIQAEVVKKHQELVAMEEKANRMLREEQLQQEFIQQQNIDSNGNFVFEPETEERVNVAHQPTVRNPAKFNLTGVTKSGWAFEDRAVQDLDKEPEPRPPTYRKRDIVQNTHQFNLFDKHAVKAPFRARESIASLVTYLKSGAENHLQLVRMFYRWITFNIAFDVEGYYGETQLQSVEPEGVLQAGLTISEGYANLMQAMCKFEGIPVKVIQGIVKGYEYQIGDIINFTESHLWHFWNAVYINKNWFFVDCTWGAGLVDRKRNWIRQFQEFYFIVDPDKMIVDHFPFMDNDLRESAKWQLLASPVSANSFNQRLKLERAALEWDVKPVTHTQHHIITVRREIEIQLQEVADILEEYSVQFQRKDGSRNLDQFFFACKLNNRTLKITLRPPEQVDYILNIYGQKSLDASGKSEVLVTYILKCVDVLEELRQFPPNFRIYGAVPNYQKFGFSSDITKCCEYTCNSGEMILPIKTKRSVKVMTKLEHIDEKADLTNFCLVTAKEHGISIKMRFPFEGYYKFTLFGKEDDAGNFRPVATFLIDCNQASHVHSGFPVAFDAALELKCTLFKPLWKDLPANSTITVVMGCENIVKASLMYKDLVMDENHVFEGTVTTPPAGQPFTIYGQQTEKSPLVGLFHFTVF</sequence>
<feature type="domain" description="Transglutaminase-like" evidence="2">
    <location>
        <begin position="298"/>
        <end position="369"/>
    </location>
</feature>
<evidence type="ECO:0000256" key="1">
    <source>
        <dbReference type="SAM" id="MobiDB-lite"/>
    </source>
</evidence>
<organism evidence="3 4">
    <name type="scientific">Dreissena polymorpha</name>
    <name type="common">Zebra mussel</name>
    <name type="synonym">Mytilus polymorpha</name>
    <dbReference type="NCBI Taxonomy" id="45954"/>
    <lineage>
        <taxon>Eukaryota</taxon>
        <taxon>Metazoa</taxon>
        <taxon>Spiralia</taxon>
        <taxon>Lophotrochozoa</taxon>
        <taxon>Mollusca</taxon>
        <taxon>Bivalvia</taxon>
        <taxon>Autobranchia</taxon>
        <taxon>Heteroconchia</taxon>
        <taxon>Euheterodonta</taxon>
        <taxon>Imparidentia</taxon>
        <taxon>Neoheterodontei</taxon>
        <taxon>Myida</taxon>
        <taxon>Dreissenoidea</taxon>
        <taxon>Dreissenidae</taxon>
        <taxon>Dreissena</taxon>
    </lineage>
</organism>
<dbReference type="InterPro" id="IPR056564">
    <property type="entry name" value="Ig-like_KY"/>
</dbReference>
<dbReference type="SUPFAM" id="SSF54001">
    <property type="entry name" value="Cysteine proteinases"/>
    <property type="match status" value="1"/>
</dbReference>
<dbReference type="SMART" id="SM00460">
    <property type="entry name" value="TGc"/>
    <property type="match status" value="1"/>
</dbReference>